<dbReference type="InterPro" id="IPR025663">
    <property type="entry name" value="AKAP_28"/>
</dbReference>
<dbReference type="PANTHER" id="PTHR35075">
    <property type="entry name" value="A-KINASE ANCHOR PROTEIN 14"/>
    <property type="match status" value="1"/>
</dbReference>
<dbReference type="GO" id="GO:0005952">
    <property type="term" value="C:cAMP-dependent protein kinase complex"/>
    <property type="evidence" value="ECO:0007669"/>
    <property type="project" value="TreeGrafter"/>
</dbReference>
<dbReference type="AlphaFoldDB" id="A0A8C7RET4"/>
<dbReference type="PANTHER" id="PTHR35075:SF1">
    <property type="entry name" value="A-KINASE ANCHOR PROTEIN 14"/>
    <property type="match status" value="1"/>
</dbReference>
<reference evidence="1" key="1">
    <citation type="submission" date="2020-07" db="EMBL/GenBank/DDBJ databases">
        <title>A long reads based de novo assembly of the rainbow trout Arlee double haploid line genome.</title>
        <authorList>
            <person name="Gao G."/>
            <person name="Palti Y."/>
        </authorList>
    </citation>
    <scope>NUCLEOTIDE SEQUENCE [LARGE SCALE GENOMIC DNA]</scope>
</reference>
<protein>
    <submittedName>
        <fullName evidence="1">Si:dkeyp-81f3.4</fullName>
    </submittedName>
</protein>
<dbReference type="Ensembl" id="ENSOMYT00000053920.2">
    <property type="protein sequence ID" value="ENSOMYP00000049609.2"/>
    <property type="gene ID" value="ENSOMYG00000022550.2"/>
</dbReference>
<accession>A0A8C7RET4</accession>
<evidence type="ECO:0000313" key="2">
    <source>
        <dbReference type="Proteomes" id="UP000694395"/>
    </source>
</evidence>
<reference evidence="1" key="2">
    <citation type="submission" date="2025-08" db="UniProtKB">
        <authorList>
            <consortium name="Ensembl"/>
        </authorList>
    </citation>
    <scope>IDENTIFICATION</scope>
</reference>
<dbReference type="GeneTree" id="ENSGT00390000003444"/>
<proteinExistence type="predicted"/>
<dbReference type="InterPro" id="IPR053084">
    <property type="entry name" value="AKAP"/>
</dbReference>
<sequence>MESEASLRPRNTMDERPSSNLSLRASEIVKNVLENARGALGHQQEVEDSTEYEFRNIEWITCKDFTIELGKVRIEEYIHTWEVHTSWLFSLVFLEETDHEFHKQYHYRAQWSIPTRRTPIPKATASVYFVIVISKIKPQTLPVEVYFLVESNRLTHRPGKTRFREKWLKDVIESKTLLQNTVDF</sequence>
<evidence type="ECO:0000313" key="1">
    <source>
        <dbReference type="Ensembl" id="ENSOMYP00000049609.2"/>
    </source>
</evidence>
<dbReference type="Proteomes" id="UP000694395">
    <property type="component" value="Chromosome 21"/>
</dbReference>
<organism evidence="1 2">
    <name type="scientific">Oncorhynchus mykiss</name>
    <name type="common">Rainbow trout</name>
    <name type="synonym">Salmo gairdneri</name>
    <dbReference type="NCBI Taxonomy" id="8022"/>
    <lineage>
        <taxon>Eukaryota</taxon>
        <taxon>Metazoa</taxon>
        <taxon>Chordata</taxon>
        <taxon>Craniata</taxon>
        <taxon>Vertebrata</taxon>
        <taxon>Euteleostomi</taxon>
        <taxon>Actinopterygii</taxon>
        <taxon>Neopterygii</taxon>
        <taxon>Teleostei</taxon>
        <taxon>Protacanthopterygii</taxon>
        <taxon>Salmoniformes</taxon>
        <taxon>Salmonidae</taxon>
        <taxon>Salmoninae</taxon>
        <taxon>Oncorhynchus</taxon>
    </lineage>
</organism>
<reference evidence="1" key="3">
    <citation type="submission" date="2025-09" db="UniProtKB">
        <authorList>
            <consortium name="Ensembl"/>
        </authorList>
    </citation>
    <scope>IDENTIFICATION</scope>
</reference>
<dbReference type="Pfam" id="PF14469">
    <property type="entry name" value="AKAP28"/>
    <property type="match status" value="1"/>
</dbReference>
<dbReference type="GO" id="GO:0034237">
    <property type="term" value="F:protein kinase A regulatory subunit binding"/>
    <property type="evidence" value="ECO:0007669"/>
    <property type="project" value="TreeGrafter"/>
</dbReference>
<keyword evidence="2" id="KW-1185">Reference proteome</keyword>
<name>A0A8C7RET4_ONCMY</name>